<evidence type="ECO:0000313" key="1">
    <source>
        <dbReference type="EMBL" id="KAI9917441.1"/>
    </source>
</evidence>
<reference evidence="1 2" key="1">
    <citation type="journal article" date="2022" name="bioRxiv">
        <title>The genome of the oomycete Peronosclerospora sorghi, a cosmopolitan pathogen of maize and sorghum, is inflated with dispersed pseudogenes.</title>
        <authorList>
            <person name="Fletcher K."/>
            <person name="Martin F."/>
            <person name="Isakeit T."/>
            <person name="Cavanaugh K."/>
            <person name="Magill C."/>
            <person name="Michelmore R."/>
        </authorList>
    </citation>
    <scope>NUCLEOTIDE SEQUENCE [LARGE SCALE GENOMIC DNA]</scope>
    <source>
        <strain evidence="1">P6</strain>
    </source>
</reference>
<protein>
    <submittedName>
        <fullName evidence="1">Uncharacterized protein</fullName>
    </submittedName>
</protein>
<accession>A0ACC0WGM1</accession>
<gene>
    <name evidence="1" type="ORF">PsorP6_012983</name>
</gene>
<organism evidence="1 2">
    <name type="scientific">Peronosclerospora sorghi</name>
    <dbReference type="NCBI Taxonomy" id="230839"/>
    <lineage>
        <taxon>Eukaryota</taxon>
        <taxon>Sar</taxon>
        <taxon>Stramenopiles</taxon>
        <taxon>Oomycota</taxon>
        <taxon>Peronosporomycetes</taxon>
        <taxon>Peronosporales</taxon>
        <taxon>Peronosporaceae</taxon>
        <taxon>Peronosclerospora</taxon>
    </lineage>
</organism>
<comment type="caution">
    <text evidence="1">The sequence shown here is derived from an EMBL/GenBank/DDBJ whole genome shotgun (WGS) entry which is preliminary data.</text>
</comment>
<name>A0ACC0WGM1_9STRA</name>
<evidence type="ECO:0000313" key="2">
    <source>
        <dbReference type="Proteomes" id="UP001163321"/>
    </source>
</evidence>
<dbReference type="Proteomes" id="UP001163321">
    <property type="component" value="Chromosome 13"/>
</dbReference>
<dbReference type="EMBL" id="CM047592">
    <property type="protein sequence ID" value="KAI9917441.1"/>
    <property type="molecule type" value="Genomic_DNA"/>
</dbReference>
<keyword evidence="2" id="KW-1185">Reference proteome</keyword>
<sequence>MPSAPPKKSRPEKSARPDKTPTPTKPPGQDTSRADKPPSPDKPVATPTPPPHEPATTVAPTPRRPPPPRRFVPNDSLFTASCLLISDSSSSNDERYFKASSQLPTPVSAADSTRMWIPAPQLATEHSIDEILKSLAGDAQPETWRYFVPLYLGRGSILARQTKLTICGISVAIRGYSRYDKLYYVDLTRLPQDVPDRAIYNWLVANEALPVLITPTYVAGGLKSRDRTVYFSSMNCPAGVILPSGEPLREIYFDSNEKPCFVQHRLRKYNRVTAQSLRQRPPSPKKDKEVTTDDASMGEEPVPLSHTDLSPSDDAMMDGPSTQDVPLGSILQPQAPRVHIELSPSDDAMVDGPTPHDKPLGSVLQASSGSHPTDIPSTAPCVHTKRLILDSVPSSEPSWQLVQASRRGITQAAGPVGQPVGMIPCSLVEDAADPTTLTCHTMVEVSNTYEVLTDYAYGEAQPPYVDIAVYDD</sequence>
<proteinExistence type="predicted"/>